<organism evidence="6 7">
    <name type="scientific">Caldilinea aerophila (strain DSM 14535 / JCM 11387 / NBRC 104270 / STL-6-O1)</name>
    <dbReference type="NCBI Taxonomy" id="926550"/>
    <lineage>
        <taxon>Bacteria</taxon>
        <taxon>Bacillati</taxon>
        <taxon>Chloroflexota</taxon>
        <taxon>Caldilineae</taxon>
        <taxon>Caldilineales</taxon>
        <taxon>Caldilineaceae</taxon>
        <taxon>Caldilinea</taxon>
    </lineage>
</organism>
<feature type="transmembrane region" description="Helical" evidence="4">
    <location>
        <begin position="35"/>
        <end position="60"/>
    </location>
</feature>
<evidence type="ECO:0000256" key="1">
    <source>
        <dbReference type="ARBA" id="ARBA00004196"/>
    </source>
</evidence>
<keyword evidence="2" id="KW-0479">Metal-binding</keyword>
<gene>
    <name evidence="6" type="ordered locus">CLDAP_28420</name>
</gene>
<dbReference type="AlphaFoldDB" id="I0I6J4"/>
<evidence type="ECO:0000259" key="5">
    <source>
        <dbReference type="PROSITE" id="PS50857"/>
    </source>
</evidence>
<dbReference type="InterPro" id="IPR002429">
    <property type="entry name" value="CcO_II-like_C"/>
</dbReference>
<dbReference type="STRING" id="926550.CLDAP_28420"/>
<keyword evidence="4" id="KW-0472">Membrane</keyword>
<feature type="domain" description="Cytochrome oxidase subunit II copper A binding" evidence="5">
    <location>
        <begin position="91"/>
        <end position="193"/>
    </location>
</feature>
<name>I0I6J4_CALAS</name>
<proteinExistence type="predicted"/>
<dbReference type="eggNOG" id="COG1622">
    <property type="taxonomic scope" value="Bacteria"/>
</dbReference>
<dbReference type="CDD" id="cd13913">
    <property type="entry name" value="ba3_CcO_II_C"/>
    <property type="match status" value="1"/>
</dbReference>
<sequence length="201" mass="21847">MSEHEHETQHSTGGEPGAEMYVENGSLHVEKWEGIWIRVAVAMTVVFIAAITVAALSFGITVPGATARINPATLTDPNNPFANPGLRELAPGKYEVYMVAQTWNFVPDRIEVPVGSEVTFYLTARDVIHGIKIANTNVNMMALPGQVSVLRAKFDKPGVYNYICHEYCGYVANAPIGHHTMYGQLIVTAPTDSSETAQASQ</sequence>
<dbReference type="GO" id="GO:0016020">
    <property type="term" value="C:membrane"/>
    <property type="evidence" value="ECO:0007669"/>
    <property type="project" value="InterPro"/>
</dbReference>
<dbReference type="GO" id="GO:0004129">
    <property type="term" value="F:cytochrome-c oxidase activity"/>
    <property type="evidence" value="ECO:0007669"/>
    <property type="project" value="InterPro"/>
</dbReference>
<reference evidence="6 7" key="1">
    <citation type="submission" date="2012-02" db="EMBL/GenBank/DDBJ databases">
        <title>Complete genome sequence of Caldilinea aerophila DSM 14535 (= NBRC 102666).</title>
        <authorList>
            <person name="Oguchi A."/>
            <person name="Hosoyama A."/>
            <person name="Sekine M."/>
            <person name="Fukai R."/>
            <person name="Kato Y."/>
            <person name="Nakamura S."/>
            <person name="Hanada S."/>
            <person name="Yamazaki S."/>
            <person name="Fujita N."/>
        </authorList>
    </citation>
    <scope>NUCLEOTIDE SEQUENCE [LARGE SCALE GENOMIC DNA]</scope>
    <source>
        <strain evidence="7">DSM 14535 / JCM 11387 / NBRC 104270 / STL-6-O1</strain>
    </source>
</reference>
<dbReference type="KEGG" id="cap:CLDAP_28420"/>
<dbReference type="InterPro" id="IPR051403">
    <property type="entry name" value="NosZ/Cyto_c_oxidase_sub2"/>
</dbReference>
<keyword evidence="4" id="KW-1133">Transmembrane helix</keyword>
<dbReference type="SUPFAM" id="SSF49503">
    <property type="entry name" value="Cupredoxins"/>
    <property type="match status" value="1"/>
</dbReference>
<evidence type="ECO:0000313" key="7">
    <source>
        <dbReference type="Proteomes" id="UP000007880"/>
    </source>
</evidence>
<keyword evidence="4" id="KW-0812">Transmembrane</keyword>
<dbReference type="InterPro" id="IPR034214">
    <property type="entry name" value="Ba3_CcO_II_C"/>
</dbReference>
<evidence type="ECO:0000313" key="6">
    <source>
        <dbReference type="EMBL" id="BAM00882.1"/>
    </source>
</evidence>
<accession>I0I6J4</accession>
<evidence type="ECO:0000256" key="3">
    <source>
        <dbReference type="ARBA" id="ARBA00023008"/>
    </source>
</evidence>
<keyword evidence="3" id="KW-0186">Copper</keyword>
<dbReference type="RefSeq" id="WP_014434109.1">
    <property type="nucleotide sequence ID" value="NC_017079.1"/>
</dbReference>
<dbReference type="PROSITE" id="PS50857">
    <property type="entry name" value="COX2_CUA"/>
    <property type="match status" value="1"/>
</dbReference>
<dbReference type="GO" id="GO:0030313">
    <property type="term" value="C:cell envelope"/>
    <property type="evidence" value="ECO:0007669"/>
    <property type="project" value="UniProtKB-SubCell"/>
</dbReference>
<evidence type="ECO:0000256" key="4">
    <source>
        <dbReference type="SAM" id="Phobius"/>
    </source>
</evidence>
<keyword evidence="7" id="KW-1185">Reference proteome</keyword>
<dbReference type="Proteomes" id="UP000007880">
    <property type="component" value="Chromosome"/>
</dbReference>
<dbReference type="Gene3D" id="2.60.40.420">
    <property type="entry name" value="Cupredoxins - blue copper proteins"/>
    <property type="match status" value="1"/>
</dbReference>
<protein>
    <submittedName>
        <fullName evidence="6">Putative bo3-type cytochrome c oxidase</fullName>
    </submittedName>
</protein>
<evidence type="ECO:0000256" key="2">
    <source>
        <dbReference type="ARBA" id="ARBA00022723"/>
    </source>
</evidence>
<dbReference type="EMBL" id="AP012337">
    <property type="protein sequence ID" value="BAM00882.1"/>
    <property type="molecule type" value="Genomic_DNA"/>
</dbReference>
<dbReference type="Pfam" id="PF00116">
    <property type="entry name" value="COX2"/>
    <property type="match status" value="1"/>
</dbReference>
<dbReference type="PANTHER" id="PTHR42838:SF2">
    <property type="entry name" value="NITROUS-OXIDE REDUCTASE"/>
    <property type="match status" value="1"/>
</dbReference>
<dbReference type="PANTHER" id="PTHR42838">
    <property type="entry name" value="CYTOCHROME C OXIDASE SUBUNIT II"/>
    <property type="match status" value="1"/>
</dbReference>
<dbReference type="InterPro" id="IPR008972">
    <property type="entry name" value="Cupredoxin"/>
</dbReference>
<comment type="subcellular location">
    <subcellularLocation>
        <location evidence="1">Cell envelope</location>
    </subcellularLocation>
</comment>
<dbReference type="HOGENOM" id="CLU_120355_0_0_0"/>
<dbReference type="GO" id="GO:0005507">
    <property type="term" value="F:copper ion binding"/>
    <property type="evidence" value="ECO:0007669"/>
    <property type="project" value="InterPro"/>
</dbReference>